<keyword evidence="2" id="KW-1185">Reference proteome</keyword>
<organism evidence="1 2">
    <name type="scientific">Puccinia striiformis f. sp. tritici</name>
    <dbReference type="NCBI Taxonomy" id="168172"/>
    <lineage>
        <taxon>Eukaryota</taxon>
        <taxon>Fungi</taxon>
        <taxon>Dikarya</taxon>
        <taxon>Basidiomycota</taxon>
        <taxon>Pucciniomycotina</taxon>
        <taxon>Pucciniomycetes</taxon>
        <taxon>Pucciniales</taxon>
        <taxon>Pucciniaceae</taxon>
        <taxon>Puccinia</taxon>
    </lineage>
</organism>
<name>A0ACC0ETY6_9BASI</name>
<dbReference type="Proteomes" id="UP001060170">
    <property type="component" value="Chromosome 2"/>
</dbReference>
<sequence length="477" mass="51865">MLTIKPTLAIISLLINFRSFQCQRTPILPSPVGSGSFLSNASNPFSTTPLSNGTSPGNNTSLPTNTTTPVDGSADFRDPCARLPLTPQLWQSLDLDDYLRNFPGGKNLSLESFAEKVEATNFECGIGKMCNANQICMPVRGRDWYILVAAQNWNSFSNQMYQATAFALSVIQGLASSIVNDYAPHRPDVLMIGGTFMGDVAGLFGAIPGFVFPSMLAFFGGTLWPFIQGGTGFATGLYWTYHNVYASLPSDEFSKTMDVSYLLSKAQAETQAKLSDATKKVIVNGISTEEGLYGALKGGVFLNNHFSATERSEDEIKEAISAVARARLVAAIWKATGFFILRGHKPCTQDGPNGALPGDDVFSYCNPDGMMMTIVQSIEGKLHEKFPSAHLLTAKYNLTTQYFVEHSWDCQEKYGSYSYDPYKKTVLPANPDAECIVSLAVCDMTRKGNELLPTMLPDAKKKGALKACRDVGQIPGI</sequence>
<dbReference type="EMBL" id="CM045866">
    <property type="protein sequence ID" value="KAI7961095.1"/>
    <property type="molecule type" value="Genomic_DNA"/>
</dbReference>
<gene>
    <name evidence="1" type="ORF">MJO28_001584</name>
</gene>
<protein>
    <submittedName>
        <fullName evidence="1">Uncharacterized protein</fullName>
    </submittedName>
</protein>
<reference evidence="1 2" key="3">
    <citation type="journal article" date="2022" name="Microbiol. Spectr.">
        <title>Folding features and dynamics of 3D genome architecture in plant fungal pathogens.</title>
        <authorList>
            <person name="Xia C."/>
        </authorList>
    </citation>
    <scope>NUCLEOTIDE SEQUENCE [LARGE SCALE GENOMIC DNA]</scope>
    <source>
        <strain evidence="1 2">93-210</strain>
    </source>
</reference>
<accession>A0ACC0ETY6</accession>
<evidence type="ECO:0000313" key="2">
    <source>
        <dbReference type="Proteomes" id="UP001060170"/>
    </source>
</evidence>
<comment type="caution">
    <text evidence="1">The sequence shown here is derived from an EMBL/GenBank/DDBJ whole genome shotgun (WGS) entry which is preliminary data.</text>
</comment>
<evidence type="ECO:0000313" key="1">
    <source>
        <dbReference type="EMBL" id="KAI7961095.1"/>
    </source>
</evidence>
<proteinExistence type="predicted"/>
<reference evidence="2" key="2">
    <citation type="journal article" date="2018" name="Mol. Plant Microbe Interact.">
        <title>Genome sequence resources for the wheat stripe rust pathogen (Puccinia striiformis f. sp. tritici) and the barley stripe rust pathogen (Puccinia striiformis f. sp. hordei).</title>
        <authorList>
            <person name="Xia C."/>
            <person name="Wang M."/>
            <person name="Yin C."/>
            <person name="Cornejo O.E."/>
            <person name="Hulbert S.H."/>
            <person name="Chen X."/>
        </authorList>
    </citation>
    <scope>NUCLEOTIDE SEQUENCE [LARGE SCALE GENOMIC DNA]</scope>
    <source>
        <strain evidence="2">93-210</strain>
    </source>
</reference>
<reference evidence="2" key="1">
    <citation type="journal article" date="2018" name="BMC Genomics">
        <title>Genomic insights into host adaptation between the wheat stripe rust pathogen (Puccinia striiformis f. sp. tritici) and the barley stripe rust pathogen (Puccinia striiformis f. sp. hordei).</title>
        <authorList>
            <person name="Xia C."/>
            <person name="Wang M."/>
            <person name="Yin C."/>
            <person name="Cornejo O.E."/>
            <person name="Hulbert S.H."/>
            <person name="Chen X."/>
        </authorList>
    </citation>
    <scope>NUCLEOTIDE SEQUENCE [LARGE SCALE GENOMIC DNA]</scope>
    <source>
        <strain evidence="2">93-210</strain>
    </source>
</reference>